<feature type="domain" description="AB hydrolase-1" evidence="1">
    <location>
        <begin position="36"/>
        <end position="144"/>
    </location>
</feature>
<dbReference type="GO" id="GO:0003824">
    <property type="term" value="F:catalytic activity"/>
    <property type="evidence" value="ECO:0007669"/>
    <property type="project" value="InterPro"/>
</dbReference>
<sequence length="338" mass="37360">MPSIKVKTRFGKTDFKYTISTPNNPNAKSIEKNLPTLFFIHAVYFAHDVYHLQFADPRVRRFNLVAFDLRQHGETTGDKLPEGYGQREATEDVAKLMDALKLPACHIVGMSLGTIIALQMAVSYPEKVASLFLISPLGIEEPPDIAAGRKEIHDCWCEAFTDSTGGKIDESALMDAVYGGLQLAFSNKSSTLISALIKNTLPPARKNWGPKGLVQHRIATLDIFVNRTSHSKEALSKINVPITLVHGLDDVAYPLEYTLEQEKQMRDAGINVKVAKIQNGAHFVAVDYGIEMNPVLHDHVMDAVKTDVPPAPADAVSPWDARLRKNGWIPGDVSDEDY</sequence>
<dbReference type="PRINTS" id="PR00111">
    <property type="entry name" value="ABHYDROLASE"/>
</dbReference>
<keyword evidence="3" id="KW-1185">Reference proteome</keyword>
<evidence type="ECO:0000313" key="3">
    <source>
        <dbReference type="Proteomes" id="UP001049176"/>
    </source>
</evidence>
<dbReference type="RefSeq" id="XP_043002881.1">
    <property type="nucleotide sequence ID" value="XM_043159281.1"/>
</dbReference>
<dbReference type="InterPro" id="IPR000639">
    <property type="entry name" value="Epox_hydrolase-like"/>
</dbReference>
<dbReference type="KEGG" id="more:E1B28_002365"/>
<dbReference type="Gene3D" id="3.40.50.1820">
    <property type="entry name" value="alpha/beta hydrolase"/>
    <property type="match status" value="1"/>
</dbReference>
<dbReference type="PRINTS" id="PR00412">
    <property type="entry name" value="EPOXHYDRLASE"/>
</dbReference>
<organism evidence="2 3">
    <name type="scientific">Marasmius oreades</name>
    <name type="common">fairy-ring Marasmius</name>
    <dbReference type="NCBI Taxonomy" id="181124"/>
    <lineage>
        <taxon>Eukaryota</taxon>
        <taxon>Fungi</taxon>
        <taxon>Dikarya</taxon>
        <taxon>Basidiomycota</taxon>
        <taxon>Agaricomycotina</taxon>
        <taxon>Agaricomycetes</taxon>
        <taxon>Agaricomycetidae</taxon>
        <taxon>Agaricales</taxon>
        <taxon>Marasmiineae</taxon>
        <taxon>Marasmiaceae</taxon>
        <taxon>Marasmius</taxon>
    </lineage>
</organism>
<dbReference type="PANTHER" id="PTHR43798">
    <property type="entry name" value="MONOACYLGLYCEROL LIPASE"/>
    <property type="match status" value="1"/>
</dbReference>
<dbReference type="Pfam" id="PF00561">
    <property type="entry name" value="Abhydrolase_1"/>
    <property type="match status" value="1"/>
</dbReference>
<evidence type="ECO:0000313" key="2">
    <source>
        <dbReference type="EMBL" id="KAG7086410.1"/>
    </source>
</evidence>
<accession>A0A9P7RNI1</accession>
<dbReference type="GO" id="GO:0016020">
    <property type="term" value="C:membrane"/>
    <property type="evidence" value="ECO:0007669"/>
    <property type="project" value="TreeGrafter"/>
</dbReference>
<reference evidence="2" key="1">
    <citation type="journal article" date="2021" name="Genome Biol. Evol.">
        <title>The assembled and annotated genome of the fairy-ring fungus Marasmius oreades.</title>
        <authorList>
            <person name="Hiltunen M."/>
            <person name="Ament-Velasquez S.L."/>
            <person name="Johannesson H."/>
        </authorList>
    </citation>
    <scope>NUCLEOTIDE SEQUENCE</scope>
    <source>
        <strain evidence="2">03SP1</strain>
    </source>
</reference>
<dbReference type="PANTHER" id="PTHR43798:SF33">
    <property type="entry name" value="HYDROLASE, PUTATIVE (AFU_ORTHOLOGUE AFUA_2G14860)-RELATED"/>
    <property type="match status" value="1"/>
</dbReference>
<dbReference type="AlphaFoldDB" id="A0A9P7RNI1"/>
<dbReference type="GeneID" id="66071441"/>
<dbReference type="InterPro" id="IPR029058">
    <property type="entry name" value="AB_hydrolase_fold"/>
</dbReference>
<name>A0A9P7RNI1_9AGAR</name>
<dbReference type="InterPro" id="IPR000073">
    <property type="entry name" value="AB_hydrolase_1"/>
</dbReference>
<comment type="caution">
    <text evidence="2">The sequence shown here is derived from an EMBL/GenBank/DDBJ whole genome shotgun (WGS) entry which is preliminary data.</text>
</comment>
<evidence type="ECO:0000259" key="1">
    <source>
        <dbReference type="Pfam" id="PF00561"/>
    </source>
</evidence>
<dbReference type="InterPro" id="IPR050266">
    <property type="entry name" value="AB_hydrolase_sf"/>
</dbReference>
<gene>
    <name evidence="2" type="ORF">E1B28_002365</name>
</gene>
<dbReference type="SUPFAM" id="SSF53474">
    <property type="entry name" value="alpha/beta-Hydrolases"/>
    <property type="match status" value="1"/>
</dbReference>
<proteinExistence type="predicted"/>
<dbReference type="Proteomes" id="UP001049176">
    <property type="component" value="Chromosome 10"/>
</dbReference>
<protein>
    <recommendedName>
        <fullName evidence="1">AB hydrolase-1 domain-containing protein</fullName>
    </recommendedName>
</protein>
<dbReference type="EMBL" id="CM032190">
    <property type="protein sequence ID" value="KAG7086410.1"/>
    <property type="molecule type" value="Genomic_DNA"/>
</dbReference>
<dbReference type="OrthoDB" id="19657at2759"/>